<keyword evidence="3" id="KW-1185">Reference proteome</keyword>
<evidence type="ECO:0000313" key="3">
    <source>
        <dbReference type="Proteomes" id="UP000603227"/>
    </source>
</evidence>
<dbReference type="RefSeq" id="WP_229913834.1">
    <property type="nucleotide sequence ID" value="NZ_BNAT01000010.1"/>
</dbReference>
<comment type="caution">
    <text evidence="2">The sequence shown here is derived from an EMBL/GenBank/DDBJ whole genome shotgun (WGS) entry which is preliminary data.</text>
</comment>
<name>A0A919GQA9_9ACTN</name>
<proteinExistence type="predicted"/>
<gene>
    <name evidence="2" type="ORF">GCM10017771_33490</name>
</gene>
<keyword evidence="1" id="KW-0732">Signal</keyword>
<sequence length="189" mass="20241">MRTRILPKSFLVKSVLAATLSCVVLSGYGAANAAAATDSDAEARFLNFANSITDYCTPARPSGVSEPTDLDSTQPVSVEEVPLTAIEKCRGEQHAERIGEAFSGTGASDYEVLHEKLTALDYPAARIHRMPDYAGVPRARIDLRVADGDHLAVEVNGYNTLVTVEAFGAPEGVSVTDVRRNLVFDPPTF</sequence>
<dbReference type="EMBL" id="BNAT01000010">
    <property type="protein sequence ID" value="GHH88394.1"/>
    <property type="molecule type" value="Genomic_DNA"/>
</dbReference>
<feature type="chain" id="PRO_5037041874" description="Secreted protein" evidence="1">
    <location>
        <begin position="34"/>
        <end position="189"/>
    </location>
</feature>
<accession>A0A919GQA9</accession>
<dbReference type="Proteomes" id="UP000603227">
    <property type="component" value="Unassembled WGS sequence"/>
</dbReference>
<evidence type="ECO:0008006" key="4">
    <source>
        <dbReference type="Google" id="ProtNLM"/>
    </source>
</evidence>
<evidence type="ECO:0000313" key="2">
    <source>
        <dbReference type="EMBL" id="GHH88394.1"/>
    </source>
</evidence>
<feature type="signal peptide" evidence="1">
    <location>
        <begin position="1"/>
        <end position="33"/>
    </location>
</feature>
<dbReference type="AlphaFoldDB" id="A0A919GQA9"/>
<reference evidence="2" key="2">
    <citation type="submission" date="2020-09" db="EMBL/GenBank/DDBJ databases">
        <authorList>
            <person name="Sun Q."/>
            <person name="Zhou Y."/>
        </authorList>
    </citation>
    <scope>NUCLEOTIDE SEQUENCE</scope>
    <source>
        <strain evidence="2">CGMCC 4.7403</strain>
    </source>
</reference>
<organism evidence="2 3">
    <name type="scientific">Streptomyces capitiformicae</name>
    <dbReference type="NCBI Taxonomy" id="2014920"/>
    <lineage>
        <taxon>Bacteria</taxon>
        <taxon>Bacillati</taxon>
        <taxon>Actinomycetota</taxon>
        <taxon>Actinomycetes</taxon>
        <taxon>Kitasatosporales</taxon>
        <taxon>Streptomycetaceae</taxon>
        <taxon>Streptomyces</taxon>
    </lineage>
</organism>
<reference evidence="2" key="1">
    <citation type="journal article" date="2014" name="Int. J. Syst. Evol. Microbiol.">
        <title>Complete genome sequence of Corynebacterium casei LMG S-19264T (=DSM 44701T), isolated from a smear-ripened cheese.</title>
        <authorList>
            <consortium name="US DOE Joint Genome Institute (JGI-PGF)"/>
            <person name="Walter F."/>
            <person name="Albersmeier A."/>
            <person name="Kalinowski J."/>
            <person name="Ruckert C."/>
        </authorList>
    </citation>
    <scope>NUCLEOTIDE SEQUENCE</scope>
    <source>
        <strain evidence="2">CGMCC 4.7403</strain>
    </source>
</reference>
<protein>
    <recommendedName>
        <fullName evidence="4">Secreted protein</fullName>
    </recommendedName>
</protein>
<evidence type="ECO:0000256" key="1">
    <source>
        <dbReference type="SAM" id="SignalP"/>
    </source>
</evidence>